<proteinExistence type="predicted"/>
<dbReference type="RefSeq" id="WP_134751193.1">
    <property type="nucleotide sequence ID" value="NZ_CP038149.1"/>
</dbReference>
<sequence>MKTATMPPLRVDPELRQAAEDVLHENESLSMFMEAALREGIARRRLQREFVARGLASRDQAHRDNEYFDADDVHAELENMLDAARKAR</sequence>
<dbReference type="Proteomes" id="UP000295727">
    <property type="component" value="Chromosome 2"/>
</dbReference>
<evidence type="ECO:0000313" key="1">
    <source>
        <dbReference type="EMBL" id="QBQ98927.1"/>
    </source>
</evidence>
<dbReference type="EMBL" id="CP038149">
    <property type="protein sequence ID" value="QBQ98927.1"/>
    <property type="molecule type" value="Genomic_DNA"/>
</dbReference>
<accession>A0A4P7CUJ5</accession>
<reference evidence="1 2" key="1">
    <citation type="submission" date="2019-03" db="EMBL/GenBank/DDBJ databases">
        <title>Paraburkholderia sp. 7MH5, isolated from subtropical forest soil.</title>
        <authorList>
            <person name="Gao Z.-H."/>
            <person name="Qiu L.-H."/>
        </authorList>
    </citation>
    <scope>NUCLEOTIDE SEQUENCE [LARGE SCALE GENOMIC DNA]</scope>
    <source>
        <strain evidence="1 2">7MH5</strain>
    </source>
</reference>
<evidence type="ECO:0000313" key="2">
    <source>
        <dbReference type="Proteomes" id="UP000295727"/>
    </source>
</evidence>
<dbReference type="AlphaFoldDB" id="A0A4P7CUJ5"/>
<protein>
    <submittedName>
        <fullName evidence="1">Prevent-host-death protein</fullName>
    </submittedName>
</protein>
<name>A0A4P7CUJ5_9BURK</name>
<organism evidence="1 2">
    <name type="scientific">Paraburkholderia pallida</name>
    <dbReference type="NCBI Taxonomy" id="2547399"/>
    <lineage>
        <taxon>Bacteria</taxon>
        <taxon>Pseudomonadati</taxon>
        <taxon>Pseudomonadota</taxon>
        <taxon>Betaproteobacteria</taxon>
        <taxon>Burkholderiales</taxon>
        <taxon>Burkholderiaceae</taxon>
        <taxon>Paraburkholderia</taxon>
    </lineage>
</organism>
<dbReference type="OrthoDB" id="8400336at2"/>
<gene>
    <name evidence="1" type="ORF">E1956_16875</name>
</gene>
<keyword evidence="2" id="KW-1185">Reference proteome</keyword>
<dbReference type="KEGG" id="ppai:E1956_16875"/>
<dbReference type="NCBIfam" id="NF041551">
    <property type="entry name" value="YlcI_YnfO_N"/>
    <property type="match status" value="1"/>
</dbReference>